<reference evidence="3 4" key="1">
    <citation type="journal article" date="2010" name="Cell">
        <title>The genome of Naegleria gruberi illuminates early eukaryotic versatility.</title>
        <authorList>
            <person name="Fritz-Laylin L.K."/>
            <person name="Prochnik S.E."/>
            <person name="Ginger M.L."/>
            <person name="Dacks J.B."/>
            <person name="Carpenter M.L."/>
            <person name="Field M.C."/>
            <person name="Kuo A."/>
            <person name="Paredez A."/>
            <person name="Chapman J."/>
            <person name="Pham J."/>
            <person name="Shu S."/>
            <person name="Neupane R."/>
            <person name="Cipriano M."/>
            <person name="Mancuso J."/>
            <person name="Tu H."/>
            <person name="Salamov A."/>
            <person name="Lindquist E."/>
            <person name="Shapiro H."/>
            <person name="Lucas S."/>
            <person name="Grigoriev I.V."/>
            <person name="Cande W.Z."/>
            <person name="Fulton C."/>
            <person name="Rokhsar D.S."/>
            <person name="Dawson S.C."/>
        </authorList>
    </citation>
    <scope>NUCLEOTIDE SEQUENCE [LARGE SCALE GENOMIC DNA]</scope>
    <source>
        <strain evidence="3 4">NEG-M</strain>
    </source>
</reference>
<feature type="region of interest" description="Disordered" evidence="1">
    <location>
        <begin position="356"/>
        <end position="379"/>
    </location>
</feature>
<dbReference type="GeneID" id="8853993"/>
<keyword evidence="2" id="KW-0472">Membrane</keyword>
<evidence type="ECO:0000256" key="1">
    <source>
        <dbReference type="SAM" id="MobiDB-lite"/>
    </source>
</evidence>
<dbReference type="RefSeq" id="XP_002671776.1">
    <property type="nucleotide sequence ID" value="XM_002671730.1"/>
</dbReference>
<keyword evidence="2" id="KW-1133">Transmembrane helix</keyword>
<name>D2VW75_NAEGR</name>
<evidence type="ECO:0000256" key="2">
    <source>
        <dbReference type="SAM" id="Phobius"/>
    </source>
</evidence>
<feature type="transmembrane region" description="Helical" evidence="2">
    <location>
        <begin position="51"/>
        <end position="74"/>
    </location>
</feature>
<feature type="transmembrane region" description="Helical" evidence="2">
    <location>
        <begin position="18"/>
        <end position="39"/>
    </location>
</feature>
<feature type="transmembrane region" description="Helical" evidence="2">
    <location>
        <begin position="153"/>
        <end position="186"/>
    </location>
</feature>
<dbReference type="VEuPathDB" id="AmoebaDB:NAEGRDRAFT_73282"/>
<feature type="transmembrane region" description="Helical" evidence="2">
    <location>
        <begin position="207"/>
        <end position="230"/>
    </location>
</feature>
<dbReference type="InParanoid" id="D2VW75"/>
<evidence type="ECO:0000313" key="3">
    <source>
        <dbReference type="EMBL" id="EFC39032.1"/>
    </source>
</evidence>
<protein>
    <submittedName>
        <fullName evidence="3">Predicted protein</fullName>
    </submittedName>
</protein>
<dbReference type="Proteomes" id="UP000006671">
    <property type="component" value="Unassembled WGS sequence"/>
</dbReference>
<dbReference type="AlphaFoldDB" id="D2VW75"/>
<keyword evidence="2" id="KW-0812">Transmembrane</keyword>
<proteinExistence type="predicted"/>
<accession>D2VW75</accession>
<gene>
    <name evidence="3" type="ORF">NAEGRDRAFT_73282</name>
</gene>
<feature type="transmembrane region" description="Helical" evidence="2">
    <location>
        <begin position="113"/>
        <end position="141"/>
    </location>
</feature>
<keyword evidence="4" id="KW-1185">Reference proteome</keyword>
<dbReference type="EMBL" id="GG738903">
    <property type="protein sequence ID" value="EFC39032.1"/>
    <property type="molecule type" value="Genomic_DNA"/>
</dbReference>
<sequence length="402" mass="45641">MTTLLIKRWKEMIPFKRFFYISLIFTAILQILSQGVGIAHDVGALTHIQEFLSQLFFVIYYCGLVSTVVMCTYFQAMVSKVLYGIYFHQSHSWMRKGAESYSFNEKFRIFTKYYTIGMTLIWTIAFIILVPFTLICSMVYYMDGGNTRVGSILGIWSIISVAIVGLVNSGCAIITGVLNLTLVLLLSRYLLQNRPVPIPRRNACKKLVLLTFGQFYMAIINSISIILGAIGIWYPYLFILTGVIHRFVFLLFAICVSFSFGPMDYFHYELKLEGKKKPHGDNTQSSCQTSEIQLTNQKTSNSFNIDSKAFRKASEISSMMMIKYTATNKQPIYSPFNITSSFGPQEAIATDQLRAPTNCNDSKKSNDSNTTMSTATDHHQTTTTKIDNIQYEDIFVDIPLND</sequence>
<feature type="transmembrane region" description="Helical" evidence="2">
    <location>
        <begin position="236"/>
        <end position="261"/>
    </location>
</feature>
<organism evidence="4">
    <name type="scientific">Naegleria gruberi</name>
    <name type="common">Amoeba</name>
    <dbReference type="NCBI Taxonomy" id="5762"/>
    <lineage>
        <taxon>Eukaryota</taxon>
        <taxon>Discoba</taxon>
        <taxon>Heterolobosea</taxon>
        <taxon>Tetramitia</taxon>
        <taxon>Eutetramitia</taxon>
        <taxon>Vahlkampfiidae</taxon>
        <taxon>Naegleria</taxon>
    </lineage>
</organism>
<dbReference type="KEGG" id="ngr:NAEGRDRAFT_73282"/>
<evidence type="ECO:0000313" key="4">
    <source>
        <dbReference type="Proteomes" id="UP000006671"/>
    </source>
</evidence>